<evidence type="ECO:0000259" key="3">
    <source>
        <dbReference type="Pfam" id="PF00534"/>
    </source>
</evidence>
<dbReference type="Proteomes" id="UP001325680">
    <property type="component" value="Chromosome"/>
</dbReference>
<evidence type="ECO:0000313" key="5">
    <source>
        <dbReference type="EMBL" id="WQD39552.1"/>
    </source>
</evidence>
<gene>
    <name evidence="5" type="ORF">U0035_05255</name>
</gene>
<dbReference type="GO" id="GO:0016757">
    <property type="term" value="F:glycosyltransferase activity"/>
    <property type="evidence" value="ECO:0007669"/>
    <property type="project" value="UniProtKB-KW"/>
</dbReference>
<sequence>MAKVIILGPAHPLRGGGMTTFNHRLAKEFIAMGHSCVIYSFSLQYPDFLFPGKSQYTDEPAPENINIYSVVNSINPLNWLKVGQRLKKERADIIVVRYWLPLMGPALGTILRQVKKNKYTKVICIADNVIPHEKRPGDKPFTRYFLKACDGFITLSEKVLRDLRTFTTSKQAVLVQHPLYDNFGPIVSKQSAREHLGIPPTGKIILFFGFIRKYKGLDILLQAVQQLKPAIPDFKLLVAGEFYEDEKGYQELIDRLDIRNQLILKTNFIADSEVKYYLCAADVLVQPYKNATQSGVTPLAYHFERPMIVTNVGGLPALVPHGKSGLVCEPDPASIAHAIKEFYELGEDHFIPHLRSEKVKYSWKNIVEAIFTLSEQ</sequence>
<evidence type="ECO:0000256" key="2">
    <source>
        <dbReference type="ARBA" id="ARBA00022679"/>
    </source>
</evidence>
<organism evidence="5 6">
    <name type="scientific">Niabella yanshanensis</name>
    <dbReference type="NCBI Taxonomy" id="577386"/>
    <lineage>
        <taxon>Bacteria</taxon>
        <taxon>Pseudomonadati</taxon>
        <taxon>Bacteroidota</taxon>
        <taxon>Chitinophagia</taxon>
        <taxon>Chitinophagales</taxon>
        <taxon>Chitinophagaceae</taxon>
        <taxon>Niabella</taxon>
    </lineage>
</organism>
<keyword evidence="6" id="KW-1185">Reference proteome</keyword>
<evidence type="ECO:0000259" key="4">
    <source>
        <dbReference type="Pfam" id="PF13439"/>
    </source>
</evidence>
<accession>A0ABZ0WAM6</accession>
<dbReference type="EMBL" id="CP139960">
    <property type="protein sequence ID" value="WQD39552.1"/>
    <property type="molecule type" value="Genomic_DNA"/>
</dbReference>
<keyword evidence="2 5" id="KW-0808">Transferase</keyword>
<proteinExistence type="predicted"/>
<feature type="domain" description="Glycosyl transferase family 1" evidence="3">
    <location>
        <begin position="189"/>
        <end position="347"/>
    </location>
</feature>
<name>A0ABZ0WAM6_9BACT</name>
<keyword evidence="1 5" id="KW-0328">Glycosyltransferase</keyword>
<evidence type="ECO:0000313" key="6">
    <source>
        <dbReference type="Proteomes" id="UP001325680"/>
    </source>
</evidence>
<reference evidence="5 6" key="1">
    <citation type="submission" date="2023-12" db="EMBL/GenBank/DDBJ databases">
        <title>Genome sequencing and assembly of bacterial species from a model synthetic community.</title>
        <authorList>
            <person name="Hogle S.L."/>
        </authorList>
    </citation>
    <scope>NUCLEOTIDE SEQUENCE [LARGE SCALE GENOMIC DNA]</scope>
    <source>
        <strain evidence="5 6">HAMBI_3031</strain>
    </source>
</reference>
<dbReference type="Pfam" id="PF00534">
    <property type="entry name" value="Glycos_transf_1"/>
    <property type="match status" value="1"/>
</dbReference>
<dbReference type="RefSeq" id="WP_114788986.1">
    <property type="nucleotide sequence ID" value="NZ_CP139960.1"/>
</dbReference>
<feature type="domain" description="Glycosyltransferase subfamily 4-like N-terminal" evidence="4">
    <location>
        <begin position="16"/>
        <end position="169"/>
    </location>
</feature>
<protein>
    <submittedName>
        <fullName evidence="5">Glycosyltransferase</fullName>
        <ecNumber evidence="5">2.4.-.-</ecNumber>
    </submittedName>
</protein>
<dbReference type="SUPFAM" id="SSF53756">
    <property type="entry name" value="UDP-Glycosyltransferase/glycogen phosphorylase"/>
    <property type="match status" value="1"/>
</dbReference>
<dbReference type="InterPro" id="IPR028098">
    <property type="entry name" value="Glyco_trans_4-like_N"/>
</dbReference>
<evidence type="ECO:0000256" key="1">
    <source>
        <dbReference type="ARBA" id="ARBA00022676"/>
    </source>
</evidence>
<dbReference type="Gene3D" id="3.40.50.2000">
    <property type="entry name" value="Glycogen Phosphorylase B"/>
    <property type="match status" value="2"/>
</dbReference>
<dbReference type="InterPro" id="IPR001296">
    <property type="entry name" value="Glyco_trans_1"/>
</dbReference>
<dbReference type="PANTHER" id="PTHR12526">
    <property type="entry name" value="GLYCOSYLTRANSFERASE"/>
    <property type="match status" value="1"/>
</dbReference>
<dbReference type="PANTHER" id="PTHR12526:SF510">
    <property type="entry name" value="D-INOSITOL 3-PHOSPHATE GLYCOSYLTRANSFERASE"/>
    <property type="match status" value="1"/>
</dbReference>
<dbReference type="EC" id="2.4.-.-" evidence="5"/>
<dbReference type="Pfam" id="PF13439">
    <property type="entry name" value="Glyco_transf_4"/>
    <property type="match status" value="1"/>
</dbReference>